<sequence length="73" mass="8204">MTGYIGVRYRFLQQARHSEDQVFGDSIDSKAFRLDDLQLRHAQQARESNHEGNFALARSTGITPAKGEVIKLG</sequence>
<proteinExistence type="predicted"/>
<evidence type="ECO:0000313" key="3">
    <source>
        <dbReference type="Proteomes" id="UP000297595"/>
    </source>
</evidence>
<organism evidence="1 4">
    <name type="scientific">Orbilia oligospora</name>
    <name type="common">Nematode-trapping fungus</name>
    <name type="synonym">Arthrobotrys oligospora</name>
    <dbReference type="NCBI Taxonomy" id="2813651"/>
    <lineage>
        <taxon>Eukaryota</taxon>
        <taxon>Fungi</taxon>
        <taxon>Dikarya</taxon>
        <taxon>Ascomycota</taxon>
        <taxon>Pezizomycotina</taxon>
        <taxon>Orbiliomycetes</taxon>
        <taxon>Orbiliales</taxon>
        <taxon>Orbiliaceae</taxon>
        <taxon>Orbilia</taxon>
    </lineage>
</organism>
<evidence type="ECO:0000313" key="4">
    <source>
        <dbReference type="Proteomes" id="UP000475325"/>
    </source>
</evidence>
<protein>
    <submittedName>
        <fullName evidence="1">Uncharacterized protein</fullName>
    </submittedName>
</protein>
<dbReference type="Proteomes" id="UP000475325">
    <property type="component" value="Unassembled WGS sequence"/>
</dbReference>
<dbReference type="EMBL" id="SOZJ01000002">
    <property type="protein sequence ID" value="TGJ72498.1"/>
    <property type="molecule type" value="Genomic_DNA"/>
</dbReference>
<reference evidence="2 3" key="1">
    <citation type="submission" date="2019-03" db="EMBL/GenBank/DDBJ databases">
        <title>Nematode-trapping fungi genome.</title>
        <authorList>
            <person name="Vidal-Diez De Ulzurrun G."/>
        </authorList>
    </citation>
    <scope>NUCLEOTIDE SEQUENCE [LARGE SCALE GENOMIC DNA]</scope>
    <source>
        <strain evidence="2 3">TWF154</strain>
    </source>
</reference>
<gene>
    <name evidence="2" type="ORF">EYR41_004388</name>
    <name evidence="1" type="ORF">TWF102_003108</name>
</gene>
<comment type="caution">
    <text evidence="1">The sequence shown here is derived from an EMBL/GenBank/DDBJ whole genome shotgun (WGS) entry which is preliminary data.</text>
</comment>
<evidence type="ECO:0000313" key="2">
    <source>
        <dbReference type="EMBL" id="TGJ72498.1"/>
    </source>
</evidence>
<name>A0A7C8JCW4_ORBOL</name>
<accession>A0A7C8JCW4</accession>
<dbReference type="AlphaFoldDB" id="A0A7C8JCW4"/>
<dbReference type="Proteomes" id="UP000297595">
    <property type="component" value="Unassembled WGS sequence"/>
</dbReference>
<evidence type="ECO:0000313" key="1">
    <source>
        <dbReference type="EMBL" id="KAF3104478.1"/>
    </source>
</evidence>
<reference evidence="1 4" key="2">
    <citation type="submission" date="2019-06" db="EMBL/GenBank/DDBJ databases">
        <authorList>
            <person name="Palmer J.M."/>
        </authorList>
    </citation>
    <scope>NUCLEOTIDE SEQUENCE [LARGE SCALE GENOMIC DNA]</scope>
    <source>
        <strain evidence="1 4">TWF102</strain>
    </source>
</reference>
<dbReference type="EMBL" id="WIQW01000016">
    <property type="protein sequence ID" value="KAF3104478.1"/>
    <property type="molecule type" value="Genomic_DNA"/>
</dbReference>